<feature type="domain" description="Phosphatidic acid phosphatase type 2/haloperoxidase" evidence="2">
    <location>
        <begin position="119"/>
        <end position="177"/>
    </location>
</feature>
<organism evidence="3 4">
    <name type="scientific">Tersicoccus phoenicis</name>
    <dbReference type="NCBI Taxonomy" id="554083"/>
    <lineage>
        <taxon>Bacteria</taxon>
        <taxon>Bacillati</taxon>
        <taxon>Actinomycetota</taxon>
        <taxon>Actinomycetes</taxon>
        <taxon>Micrococcales</taxon>
        <taxon>Micrococcaceae</taxon>
        <taxon>Tersicoccus</taxon>
    </lineage>
</organism>
<feature type="transmembrane region" description="Helical" evidence="1">
    <location>
        <begin position="29"/>
        <end position="51"/>
    </location>
</feature>
<dbReference type="Pfam" id="PF01569">
    <property type="entry name" value="PAP2"/>
    <property type="match status" value="1"/>
</dbReference>
<proteinExistence type="predicted"/>
<dbReference type="InterPro" id="IPR036938">
    <property type="entry name" value="PAP2/HPO_sf"/>
</dbReference>
<dbReference type="CDD" id="cd01610">
    <property type="entry name" value="PAP2_like"/>
    <property type="match status" value="1"/>
</dbReference>
<evidence type="ECO:0000259" key="2">
    <source>
        <dbReference type="Pfam" id="PF01569"/>
    </source>
</evidence>
<comment type="caution">
    <text evidence="3">The sequence shown here is derived from an EMBL/GenBank/DDBJ whole genome shotgun (WGS) entry which is preliminary data.</text>
</comment>
<feature type="transmembrane region" description="Helical" evidence="1">
    <location>
        <begin position="163"/>
        <end position="183"/>
    </location>
</feature>
<dbReference type="SUPFAM" id="SSF48317">
    <property type="entry name" value="Acid phosphatase/Vanadium-dependent haloperoxidase"/>
    <property type="match status" value="1"/>
</dbReference>
<evidence type="ECO:0000313" key="3">
    <source>
        <dbReference type="EMBL" id="OMH24840.1"/>
    </source>
</evidence>
<feature type="transmembrane region" description="Helical" evidence="1">
    <location>
        <begin position="123"/>
        <end position="143"/>
    </location>
</feature>
<feature type="transmembrane region" description="Helical" evidence="1">
    <location>
        <begin position="95"/>
        <end position="116"/>
    </location>
</feature>
<keyword evidence="1" id="KW-0472">Membrane</keyword>
<gene>
    <name evidence="3" type="ORF">BKD30_07070</name>
</gene>
<reference evidence="3 4" key="1">
    <citation type="submission" date="2016-12" db="EMBL/GenBank/DDBJ databases">
        <title>Draft genome of Tersicoccus phoenicis 1P05MA.</title>
        <authorList>
            <person name="Nakajima Y."/>
            <person name="Yoshizawa S."/>
            <person name="Nakamura K."/>
            <person name="Ogura Y."/>
            <person name="Hayashi T."/>
            <person name="Kogure K."/>
        </authorList>
    </citation>
    <scope>NUCLEOTIDE SEQUENCE [LARGE SCALE GENOMIC DNA]</scope>
    <source>
        <strain evidence="3 4">1p05MA</strain>
    </source>
</reference>
<dbReference type="InterPro" id="IPR000326">
    <property type="entry name" value="PAP2/HPO"/>
</dbReference>
<protein>
    <recommendedName>
        <fullName evidence="2">Phosphatidic acid phosphatase type 2/haloperoxidase domain-containing protein</fullName>
    </recommendedName>
</protein>
<sequence>MVAEVLGPPVLASLLMVIAALAPGVGVRTVLAAVVAVAFTVAVPMTVLVVLARRGRISGHYVPERSERTPVYAGTLVSGGLGMVLLVLLHAPRTLFAVMGGVGTGLVLVLVITLWWKISAHTAVAASVAVTLTGWLGGPWWAMLAVPVVVAWSRVRLRVHTRAQVIAGGVLGAVVALDWLPLLR</sequence>
<feature type="transmembrane region" description="Helical" evidence="1">
    <location>
        <begin position="71"/>
        <end position="89"/>
    </location>
</feature>
<dbReference type="Proteomes" id="UP000187085">
    <property type="component" value="Unassembled WGS sequence"/>
</dbReference>
<dbReference type="Gene3D" id="1.20.144.10">
    <property type="entry name" value="Phosphatidic acid phosphatase type 2/haloperoxidase"/>
    <property type="match status" value="1"/>
</dbReference>
<name>A0A1R1LBB0_9MICC</name>
<dbReference type="STRING" id="554083.BKD30_07070"/>
<evidence type="ECO:0000256" key="1">
    <source>
        <dbReference type="SAM" id="Phobius"/>
    </source>
</evidence>
<keyword evidence="1" id="KW-1133">Transmembrane helix</keyword>
<keyword evidence="1" id="KW-0812">Transmembrane</keyword>
<keyword evidence="4" id="KW-1185">Reference proteome</keyword>
<accession>A0A1R1LBB0</accession>
<dbReference type="AlphaFoldDB" id="A0A1R1LBB0"/>
<evidence type="ECO:0000313" key="4">
    <source>
        <dbReference type="Proteomes" id="UP000187085"/>
    </source>
</evidence>
<dbReference type="EMBL" id="MRDE01000046">
    <property type="protein sequence ID" value="OMH24840.1"/>
    <property type="molecule type" value="Genomic_DNA"/>
</dbReference>